<dbReference type="RefSeq" id="WP_204845753.1">
    <property type="nucleotide sequence ID" value="NZ_JAFBCL010000001.1"/>
</dbReference>
<reference evidence="1 2" key="1">
    <citation type="submission" date="2021-01" db="EMBL/GenBank/DDBJ databases">
        <title>Sequencing the genomes of 1000 actinobacteria strains.</title>
        <authorList>
            <person name="Klenk H.-P."/>
        </authorList>
    </citation>
    <scope>NUCLEOTIDE SEQUENCE [LARGE SCALE GENOMIC DNA]</scope>
    <source>
        <strain evidence="1 2">DSM 44581</strain>
    </source>
</reference>
<dbReference type="Proteomes" id="UP001195724">
    <property type="component" value="Unassembled WGS sequence"/>
</dbReference>
<dbReference type="EMBL" id="JAFBCL010000001">
    <property type="protein sequence ID" value="MBM7815208.1"/>
    <property type="molecule type" value="Genomic_DNA"/>
</dbReference>
<comment type="caution">
    <text evidence="1">The sequence shown here is derived from an EMBL/GenBank/DDBJ whole genome shotgun (WGS) entry which is preliminary data.</text>
</comment>
<keyword evidence="2" id="KW-1185">Reference proteome</keyword>
<protein>
    <submittedName>
        <fullName evidence="1">Uncharacterized protein</fullName>
    </submittedName>
</protein>
<proteinExistence type="predicted"/>
<organism evidence="1 2">
    <name type="scientific">Saccharothrix algeriensis</name>
    <dbReference type="NCBI Taxonomy" id="173560"/>
    <lineage>
        <taxon>Bacteria</taxon>
        <taxon>Bacillati</taxon>
        <taxon>Actinomycetota</taxon>
        <taxon>Actinomycetes</taxon>
        <taxon>Pseudonocardiales</taxon>
        <taxon>Pseudonocardiaceae</taxon>
        <taxon>Saccharothrix</taxon>
    </lineage>
</organism>
<evidence type="ECO:0000313" key="1">
    <source>
        <dbReference type="EMBL" id="MBM7815208.1"/>
    </source>
</evidence>
<evidence type="ECO:0000313" key="2">
    <source>
        <dbReference type="Proteomes" id="UP001195724"/>
    </source>
</evidence>
<accession>A0ABS2SG31</accession>
<gene>
    <name evidence="1" type="ORF">JOE68_006073</name>
</gene>
<name>A0ABS2SG31_9PSEU</name>
<sequence>MTDVVKSEPLWDAAGFSAFLTGLAEDDAPRLFAVAVEYGERHDGYIAAYGMAFPDSADVINREGDLRLHLQAPEDALKYFMDHDLCEKARIVWLSGPGTRIRASSRPSKSRPLVSD</sequence>